<evidence type="ECO:0000256" key="8">
    <source>
        <dbReference type="SAM" id="Phobius"/>
    </source>
</evidence>
<evidence type="ECO:0000256" key="4">
    <source>
        <dbReference type="ARBA" id="ARBA00022692"/>
    </source>
</evidence>
<comment type="subcellular location">
    <subcellularLocation>
        <location evidence="1">Endomembrane system</location>
        <topology evidence="1">Multi-pass membrane protein</topology>
    </subcellularLocation>
</comment>
<evidence type="ECO:0000256" key="5">
    <source>
        <dbReference type="ARBA" id="ARBA00022967"/>
    </source>
</evidence>
<gene>
    <name evidence="9" type="ORF">COA96_12625</name>
</gene>
<dbReference type="PANTHER" id="PTHR30586">
    <property type="entry name" value="ELECTRON TRANSPORT COMPLEX PROTEIN RNFE"/>
    <property type="match status" value="1"/>
</dbReference>
<keyword evidence="2" id="KW-0813">Transport</keyword>
<feature type="transmembrane region" description="Helical" evidence="8">
    <location>
        <begin position="47"/>
        <end position="67"/>
    </location>
</feature>
<name>A0A2A5AWG7_9GAMM</name>
<evidence type="ECO:0000256" key="3">
    <source>
        <dbReference type="ARBA" id="ARBA00022519"/>
    </source>
</evidence>
<dbReference type="GO" id="GO:0012505">
    <property type="term" value="C:endomembrane system"/>
    <property type="evidence" value="ECO:0007669"/>
    <property type="project" value="UniProtKB-SubCell"/>
</dbReference>
<protein>
    <submittedName>
        <fullName evidence="9">Electron transport complex subunit RsxE</fullName>
    </submittedName>
</protein>
<feature type="transmembrane region" description="Helical" evidence="8">
    <location>
        <begin position="79"/>
        <end position="100"/>
    </location>
</feature>
<evidence type="ECO:0000256" key="6">
    <source>
        <dbReference type="ARBA" id="ARBA00022989"/>
    </source>
</evidence>
<keyword evidence="5" id="KW-1278">Translocase</keyword>
<organism evidence="9 10">
    <name type="scientific">SAR86 cluster bacterium</name>
    <dbReference type="NCBI Taxonomy" id="2030880"/>
    <lineage>
        <taxon>Bacteria</taxon>
        <taxon>Pseudomonadati</taxon>
        <taxon>Pseudomonadota</taxon>
        <taxon>Gammaproteobacteria</taxon>
        <taxon>SAR86 cluster</taxon>
    </lineage>
</organism>
<keyword evidence="6 8" id="KW-1133">Transmembrane helix</keyword>
<evidence type="ECO:0000256" key="2">
    <source>
        <dbReference type="ARBA" id="ARBA00022448"/>
    </source>
</evidence>
<accession>A0A2A5AWG7</accession>
<dbReference type="InterPro" id="IPR003667">
    <property type="entry name" value="NqrDE/RnfAE"/>
</dbReference>
<feature type="transmembrane region" description="Helical" evidence="8">
    <location>
        <begin position="144"/>
        <end position="165"/>
    </location>
</feature>
<evidence type="ECO:0000313" key="10">
    <source>
        <dbReference type="Proteomes" id="UP000218327"/>
    </source>
</evidence>
<dbReference type="PANTHER" id="PTHR30586:SF0">
    <property type="entry name" value="ION-TRANSLOCATING OXIDOREDUCTASE COMPLEX SUBUNIT E"/>
    <property type="match status" value="1"/>
</dbReference>
<dbReference type="EMBL" id="NVVJ01000044">
    <property type="protein sequence ID" value="PCJ23128.1"/>
    <property type="molecule type" value="Genomic_DNA"/>
</dbReference>
<dbReference type="Proteomes" id="UP000218327">
    <property type="component" value="Unassembled WGS sequence"/>
</dbReference>
<proteinExistence type="predicted"/>
<dbReference type="Pfam" id="PF02508">
    <property type="entry name" value="Rnf-Nqr"/>
    <property type="match status" value="1"/>
</dbReference>
<keyword evidence="4 8" id="KW-0812">Transmembrane</keyword>
<keyword evidence="7 8" id="KW-0472">Membrane</keyword>
<keyword evidence="3" id="KW-0997">Cell inner membrane</keyword>
<evidence type="ECO:0000256" key="1">
    <source>
        <dbReference type="ARBA" id="ARBA00004127"/>
    </source>
</evidence>
<keyword evidence="3" id="KW-1003">Cell membrane</keyword>
<dbReference type="GO" id="GO:0005886">
    <property type="term" value="C:plasma membrane"/>
    <property type="evidence" value="ECO:0007669"/>
    <property type="project" value="TreeGrafter"/>
</dbReference>
<feature type="transmembrane region" description="Helical" evidence="8">
    <location>
        <begin position="106"/>
        <end position="123"/>
    </location>
</feature>
<feature type="transmembrane region" description="Helical" evidence="8">
    <location>
        <begin position="197"/>
        <end position="215"/>
    </location>
</feature>
<comment type="caution">
    <text evidence="9">The sequence shown here is derived from an EMBL/GenBank/DDBJ whole genome shotgun (WGS) entry which is preliminary data.</text>
</comment>
<evidence type="ECO:0000313" key="9">
    <source>
        <dbReference type="EMBL" id="PCJ23128.1"/>
    </source>
</evidence>
<evidence type="ECO:0000256" key="7">
    <source>
        <dbReference type="ARBA" id="ARBA00023136"/>
    </source>
</evidence>
<dbReference type="AlphaFoldDB" id="A0A2A5AWG7"/>
<sequence>MLQEYTVSNLERNANSEQSIWQNNSVLIQLLGLSPVLAISTTVTEGVALGVATFIVLFLSCVSVSLVQSYINYTWRLTWFLVIMASYTTALEILMQWHYFQLYKQLGIYIPLICCNIAILIRMESKSSKVPWKHAALDSARVGAGYILTIVLLAGLREFIAYGSILNNWQLLIPSSLIADNSQISIHDGQLFRFASLQPMALILLGTIVAAKNFADSIIAKRSNTQYEPIVAVQRVRVTGRLKK</sequence>
<dbReference type="PIRSF" id="PIRSF006102">
    <property type="entry name" value="NQR_DE"/>
    <property type="match status" value="1"/>
</dbReference>
<reference evidence="10" key="1">
    <citation type="submission" date="2017-08" db="EMBL/GenBank/DDBJ databases">
        <title>A dynamic microbial community with high functional redundancy inhabits the cold, oxic subseafloor aquifer.</title>
        <authorList>
            <person name="Tully B.J."/>
            <person name="Wheat C.G."/>
            <person name="Glazer B.T."/>
            <person name="Huber J.A."/>
        </authorList>
    </citation>
    <scope>NUCLEOTIDE SEQUENCE [LARGE SCALE GENOMIC DNA]</scope>
</reference>